<feature type="transmembrane region" description="Helical" evidence="7">
    <location>
        <begin position="426"/>
        <end position="445"/>
    </location>
</feature>
<dbReference type="PANTHER" id="PTHR32234">
    <property type="entry name" value="THIOL:DISULFIDE INTERCHANGE PROTEIN DSBD"/>
    <property type="match status" value="1"/>
</dbReference>
<dbReference type="Pfam" id="PF02683">
    <property type="entry name" value="DsbD_TM"/>
    <property type="match status" value="1"/>
</dbReference>
<protein>
    <submittedName>
        <fullName evidence="9">Protein-disulfide reductase DsbD</fullName>
        <ecNumber evidence="9">1.8.1.8</ecNumber>
    </submittedName>
</protein>
<dbReference type="OrthoDB" id="9811036at2"/>
<evidence type="ECO:0000313" key="10">
    <source>
        <dbReference type="Proteomes" id="UP000309561"/>
    </source>
</evidence>
<dbReference type="EMBL" id="SZPX01000003">
    <property type="protein sequence ID" value="TKI70004.1"/>
    <property type="molecule type" value="Genomic_DNA"/>
</dbReference>
<evidence type="ECO:0000256" key="7">
    <source>
        <dbReference type="SAM" id="Phobius"/>
    </source>
</evidence>
<accession>A0A4U2Z7K7</accession>
<evidence type="ECO:0000256" key="1">
    <source>
        <dbReference type="ARBA" id="ARBA00004651"/>
    </source>
</evidence>
<feature type="transmembrane region" description="Helical" evidence="7">
    <location>
        <begin position="244"/>
        <end position="266"/>
    </location>
</feature>
<keyword evidence="10" id="KW-1185">Reference proteome</keyword>
<feature type="transmembrane region" description="Helical" evidence="7">
    <location>
        <begin position="208"/>
        <end position="232"/>
    </location>
</feature>
<dbReference type="Gene3D" id="3.40.30.10">
    <property type="entry name" value="Glutaredoxin"/>
    <property type="match status" value="1"/>
</dbReference>
<dbReference type="GO" id="GO:0045454">
    <property type="term" value="P:cell redox homeostasis"/>
    <property type="evidence" value="ECO:0007669"/>
    <property type="project" value="TreeGrafter"/>
</dbReference>
<keyword evidence="2" id="KW-1003">Cell membrane</keyword>
<dbReference type="Gene3D" id="2.60.40.1250">
    <property type="entry name" value="Thiol:disulfide interchange protein DsbD, N-terminal domain"/>
    <property type="match status" value="1"/>
</dbReference>
<feature type="transmembrane region" description="Helical" evidence="7">
    <location>
        <begin position="287"/>
        <end position="318"/>
    </location>
</feature>
<organism evidence="9 10">
    <name type="scientific">Sulfurimonas crateris</name>
    <dbReference type="NCBI Taxonomy" id="2574727"/>
    <lineage>
        <taxon>Bacteria</taxon>
        <taxon>Pseudomonadati</taxon>
        <taxon>Campylobacterota</taxon>
        <taxon>Epsilonproteobacteria</taxon>
        <taxon>Campylobacterales</taxon>
        <taxon>Sulfurimonadaceae</taxon>
        <taxon>Sulfurimonas</taxon>
    </lineage>
</organism>
<evidence type="ECO:0000313" key="9">
    <source>
        <dbReference type="EMBL" id="TKI70004.1"/>
    </source>
</evidence>
<dbReference type="SUPFAM" id="SSF52833">
    <property type="entry name" value="Thioredoxin-like"/>
    <property type="match status" value="1"/>
</dbReference>
<dbReference type="Pfam" id="PF13098">
    <property type="entry name" value="Thioredoxin_2"/>
    <property type="match status" value="1"/>
</dbReference>
<dbReference type="InterPro" id="IPR003834">
    <property type="entry name" value="Cyt_c_assmbl_TM_dom"/>
</dbReference>
<evidence type="ECO:0000256" key="4">
    <source>
        <dbReference type="ARBA" id="ARBA00022748"/>
    </source>
</evidence>
<dbReference type="InterPro" id="IPR012336">
    <property type="entry name" value="Thioredoxin-like_fold"/>
</dbReference>
<sequence length="582" mass="64593">MFKSYILHFVLIAIFLPIIAFSSSSDSASISVTQNKNSFDLSISLEDESYILDDTLDFSVEGDGVAISSIFYPDATKHKEQDVFFGSVNIKANLEGEGDSEFKIILNYQLCSLDDGCSELNRFEKEYRLFKEKPLKESSALSSESKDIQSEQDAIAEMLQNSSVVLTLATFFGFGLLLAFTPCMLPVIPILSAVIISKKESISTRQGFFISLTYVVSMSVVYALAGVLAASLGSNIQAFFQQTWIIVAVSSLFFILSLAMFGTFTIQMPKKIQSFLNNKALWGRDKSYYSVVFLGVLSALIVGPCVAPPLAGALIYIGQSGNELLGGMSLFLMSLGMGVPLLMLGAGAGKFLPKPGIWMDDVKLFFGFTMIAFSIWLLSRILEAQTILLLWGVLLVAVAIFMNPFENIKSVDISRMQQLKKLLSMLALIYGVVLIVGAIGGAKSIKAPLEPFVSSKVAVSTLSEVTFKTINARELDSELRQASKPVMVYFSAKWCENCKELDSDVLSREDVAFEVEEFERIKVDISENTDFDIEMLKKFSLFGPPGIIFFDREKRELKNYRLSGYKEKELFIEHIRKVKEVL</sequence>
<evidence type="ECO:0000256" key="2">
    <source>
        <dbReference type="ARBA" id="ARBA00022475"/>
    </source>
</evidence>
<comment type="subcellular location">
    <subcellularLocation>
        <location evidence="1">Cell membrane</location>
        <topology evidence="1">Multi-pass membrane protein</topology>
    </subcellularLocation>
</comment>
<name>A0A4U2Z7K7_9BACT</name>
<keyword evidence="9" id="KW-0560">Oxidoreductase</keyword>
<gene>
    <name evidence="9" type="primary">dsbD</name>
    <name evidence="9" type="ORF">FCU45_05160</name>
</gene>
<dbReference type="GO" id="GO:0005886">
    <property type="term" value="C:plasma membrane"/>
    <property type="evidence" value="ECO:0007669"/>
    <property type="project" value="UniProtKB-SubCell"/>
</dbReference>
<keyword evidence="5 7" id="KW-1133">Transmembrane helix</keyword>
<comment type="caution">
    <text evidence="9">The sequence shown here is derived from an EMBL/GenBank/DDBJ whole genome shotgun (WGS) entry which is preliminary data.</text>
</comment>
<dbReference type="RefSeq" id="WP_137012976.1">
    <property type="nucleotide sequence ID" value="NZ_SZPX01000003.1"/>
</dbReference>
<feature type="transmembrane region" description="Helical" evidence="7">
    <location>
        <begin position="330"/>
        <end position="352"/>
    </location>
</feature>
<evidence type="ECO:0000256" key="6">
    <source>
        <dbReference type="ARBA" id="ARBA00023136"/>
    </source>
</evidence>
<keyword evidence="3 7" id="KW-0812">Transmembrane</keyword>
<reference evidence="9 10" key="1">
    <citation type="submission" date="2019-04" db="EMBL/GenBank/DDBJ databases">
        <title>Sulfurimonas crateris sp. nov. a facultative anaerobic sulfur-oxidizing chemolithautotrophic bacterium isolated from a terrestrial mud vulcano.</title>
        <authorList>
            <person name="Ratnikova N.M."/>
            <person name="Slobodkin A.I."/>
            <person name="Merkel A.Y."/>
            <person name="Novikov A."/>
            <person name="Bonch-Osmolovskaya E.A."/>
            <person name="Slobodkina G.B."/>
        </authorList>
    </citation>
    <scope>NUCLEOTIDE SEQUENCE [LARGE SCALE GENOMIC DNA]</scope>
    <source>
        <strain evidence="9 10">SN118</strain>
    </source>
</reference>
<dbReference type="GO" id="GO:0017004">
    <property type="term" value="P:cytochrome complex assembly"/>
    <property type="evidence" value="ECO:0007669"/>
    <property type="project" value="UniProtKB-KW"/>
</dbReference>
<dbReference type="InterPro" id="IPR036929">
    <property type="entry name" value="DsbDN_sf"/>
</dbReference>
<feature type="transmembrane region" description="Helical" evidence="7">
    <location>
        <begin position="171"/>
        <end position="196"/>
    </location>
</feature>
<proteinExistence type="predicted"/>
<dbReference type="PANTHER" id="PTHR32234:SF0">
    <property type="entry name" value="THIOL:DISULFIDE INTERCHANGE PROTEIN DSBD"/>
    <property type="match status" value="1"/>
</dbReference>
<dbReference type="Proteomes" id="UP000309561">
    <property type="component" value="Unassembled WGS sequence"/>
</dbReference>
<dbReference type="EC" id="1.8.1.8" evidence="9"/>
<feature type="transmembrane region" description="Helical" evidence="7">
    <location>
        <begin position="364"/>
        <end position="382"/>
    </location>
</feature>
<dbReference type="PROSITE" id="PS51352">
    <property type="entry name" value="THIOREDOXIN_2"/>
    <property type="match status" value="1"/>
</dbReference>
<keyword evidence="6 7" id="KW-0472">Membrane</keyword>
<dbReference type="InterPro" id="IPR013766">
    <property type="entry name" value="Thioredoxin_domain"/>
</dbReference>
<dbReference type="GO" id="GO:0047134">
    <property type="term" value="F:protein-disulfide reductase [NAD(P)H] activity"/>
    <property type="evidence" value="ECO:0007669"/>
    <property type="project" value="UniProtKB-EC"/>
</dbReference>
<dbReference type="InterPro" id="IPR036249">
    <property type="entry name" value="Thioredoxin-like_sf"/>
</dbReference>
<dbReference type="AlphaFoldDB" id="A0A4U2Z7K7"/>
<feature type="transmembrane region" description="Helical" evidence="7">
    <location>
        <begin position="388"/>
        <end position="405"/>
    </location>
</feature>
<evidence type="ECO:0000259" key="8">
    <source>
        <dbReference type="PROSITE" id="PS51352"/>
    </source>
</evidence>
<keyword evidence="4" id="KW-0201">Cytochrome c-type biogenesis</keyword>
<evidence type="ECO:0000256" key="5">
    <source>
        <dbReference type="ARBA" id="ARBA00022989"/>
    </source>
</evidence>
<feature type="domain" description="Thioredoxin" evidence="8">
    <location>
        <begin position="456"/>
        <end position="580"/>
    </location>
</feature>
<dbReference type="NCBIfam" id="NF001419">
    <property type="entry name" value="PRK00293.1"/>
    <property type="match status" value="1"/>
</dbReference>
<evidence type="ECO:0000256" key="3">
    <source>
        <dbReference type="ARBA" id="ARBA00022692"/>
    </source>
</evidence>